<feature type="transmembrane region" description="Helical" evidence="1">
    <location>
        <begin position="36"/>
        <end position="56"/>
    </location>
</feature>
<reference evidence="3 4" key="2">
    <citation type="submission" date="2020-08" db="EMBL/GenBank/DDBJ databases">
        <title>Stappia taiwanensis sp. nov., isolated from a coastal thermal spring.</title>
        <authorList>
            <person name="Kampfer P."/>
        </authorList>
    </citation>
    <scope>NUCLEOTIDE SEQUENCE [LARGE SCALE GENOMIC DNA]</scope>
    <source>
        <strain evidence="3 4">DSM 23284</strain>
    </source>
</reference>
<evidence type="ECO:0000259" key="2">
    <source>
        <dbReference type="Pfam" id="PF10277"/>
    </source>
</evidence>
<evidence type="ECO:0000256" key="1">
    <source>
        <dbReference type="SAM" id="Phobius"/>
    </source>
</evidence>
<keyword evidence="4" id="KW-1185">Reference proteome</keyword>
<feature type="domain" description="CWH43-like N-terminal" evidence="2">
    <location>
        <begin position="7"/>
        <end position="216"/>
    </location>
</feature>
<feature type="transmembrane region" description="Helical" evidence="1">
    <location>
        <begin position="189"/>
        <end position="212"/>
    </location>
</feature>
<dbReference type="AlphaFoldDB" id="A0A838XXI3"/>
<accession>A0A838XXI3</accession>
<protein>
    <recommendedName>
        <fullName evidence="2">CWH43-like N-terminal domain-containing protein</fullName>
    </recommendedName>
</protein>
<reference evidence="3 4" key="1">
    <citation type="submission" date="2020-07" db="EMBL/GenBank/DDBJ databases">
        <authorList>
            <person name="Li M."/>
        </authorList>
    </citation>
    <scope>NUCLEOTIDE SEQUENCE [LARGE SCALE GENOMIC DNA]</scope>
    <source>
        <strain evidence="3 4">DSM 23284</strain>
    </source>
</reference>
<evidence type="ECO:0000313" key="4">
    <source>
        <dbReference type="Proteomes" id="UP000559404"/>
    </source>
</evidence>
<dbReference type="RefSeq" id="WP_181759808.1">
    <property type="nucleotide sequence ID" value="NZ_BMCR01000005.1"/>
</dbReference>
<feature type="transmembrane region" description="Helical" evidence="1">
    <location>
        <begin position="156"/>
        <end position="177"/>
    </location>
</feature>
<sequence>MVWARWAFYQRHPDYVQHSAPTISRAISDPVIGTPFAAMILAVTTIIALALVPIVNGYRLGIMARYGAGEERRRRSLMRLLVIVLMAQLIGSGGMVLCTQYTFANNHDLHMLGSYLFFLGQGTAIFLSGYLGSRLVDMPDDGLRPRLALLPRMNALRVRAAKIITLTTVLYLAMFVLKGLVPDTIEYTVYYIYTLQEIVAISAFIVYFALFAPDLFGIGRSLGAARSPLPAGATG</sequence>
<feature type="transmembrane region" description="Helical" evidence="1">
    <location>
        <begin position="77"/>
        <end position="103"/>
    </location>
</feature>
<dbReference type="Proteomes" id="UP000559404">
    <property type="component" value="Unassembled WGS sequence"/>
</dbReference>
<name>A0A838XXI3_9HYPH</name>
<proteinExistence type="predicted"/>
<keyword evidence="1" id="KW-0472">Membrane</keyword>
<gene>
    <name evidence="3" type="ORF">H1W37_08075</name>
</gene>
<organism evidence="3 4">
    <name type="scientific">Stappia taiwanensis</name>
    <dbReference type="NCBI Taxonomy" id="992267"/>
    <lineage>
        <taxon>Bacteria</taxon>
        <taxon>Pseudomonadati</taxon>
        <taxon>Pseudomonadota</taxon>
        <taxon>Alphaproteobacteria</taxon>
        <taxon>Hyphomicrobiales</taxon>
        <taxon>Stappiaceae</taxon>
        <taxon>Stappia</taxon>
    </lineage>
</organism>
<dbReference type="Pfam" id="PF10277">
    <property type="entry name" value="Frag1"/>
    <property type="match status" value="1"/>
</dbReference>
<feature type="transmembrane region" description="Helical" evidence="1">
    <location>
        <begin position="115"/>
        <end position="136"/>
    </location>
</feature>
<comment type="caution">
    <text evidence="3">The sequence shown here is derived from an EMBL/GenBank/DDBJ whole genome shotgun (WGS) entry which is preliminary data.</text>
</comment>
<evidence type="ECO:0000313" key="3">
    <source>
        <dbReference type="EMBL" id="MBA4611603.1"/>
    </source>
</evidence>
<keyword evidence="1" id="KW-0812">Transmembrane</keyword>
<dbReference type="EMBL" id="JACEON010000006">
    <property type="protein sequence ID" value="MBA4611603.1"/>
    <property type="molecule type" value="Genomic_DNA"/>
</dbReference>
<keyword evidence="1" id="KW-1133">Transmembrane helix</keyword>
<dbReference type="InterPro" id="IPR019402">
    <property type="entry name" value="CWH43_N"/>
</dbReference>